<dbReference type="Pfam" id="PF01061">
    <property type="entry name" value="ABC2_membrane"/>
    <property type="match status" value="2"/>
</dbReference>
<dbReference type="Pfam" id="PF00005">
    <property type="entry name" value="ABC_tran"/>
    <property type="match status" value="2"/>
</dbReference>
<feature type="transmembrane region" description="Helical" evidence="9">
    <location>
        <begin position="1584"/>
        <end position="1606"/>
    </location>
</feature>
<dbReference type="PANTHER" id="PTHR48041:SF2">
    <property type="entry name" value="ATP-DEPENDENT PERMEASE-RELATED"/>
    <property type="match status" value="1"/>
</dbReference>
<dbReference type="InterPro" id="IPR000297">
    <property type="entry name" value="PPIase_PpiC"/>
</dbReference>
<feature type="transmembrane region" description="Helical" evidence="9">
    <location>
        <begin position="1150"/>
        <end position="1174"/>
    </location>
</feature>
<feature type="domain" description="ABC transporter" evidence="12">
    <location>
        <begin position="1221"/>
        <end position="1462"/>
    </location>
</feature>
<evidence type="ECO:0000256" key="9">
    <source>
        <dbReference type="SAM" id="Phobius"/>
    </source>
</evidence>
<protein>
    <recommendedName>
        <fullName evidence="15">ATP-binding cassette sub-family G member 2</fullName>
    </recommendedName>
</protein>
<feature type="transmembrane region" description="Helical" evidence="9">
    <location>
        <begin position="2232"/>
        <end position="2260"/>
    </location>
</feature>
<dbReference type="Gene3D" id="3.10.50.40">
    <property type="match status" value="1"/>
</dbReference>
<keyword evidence="8" id="KW-0413">Isomerase</keyword>
<dbReference type="SUPFAM" id="SSF52540">
    <property type="entry name" value="P-loop containing nucleoside triphosphate hydrolases"/>
    <property type="match status" value="2"/>
</dbReference>
<keyword evidence="8" id="KW-0697">Rotamase</keyword>
<accession>A0A812RDC8</accession>
<dbReference type="InterPro" id="IPR027417">
    <property type="entry name" value="P-loop_NTPase"/>
</dbReference>
<dbReference type="InterPro" id="IPR050352">
    <property type="entry name" value="ABCG_transporters"/>
</dbReference>
<keyword evidence="5" id="KW-0067">ATP-binding</keyword>
<dbReference type="EMBL" id="CAJNDS010002326">
    <property type="protein sequence ID" value="CAE7433691.1"/>
    <property type="molecule type" value="Genomic_DNA"/>
</dbReference>
<dbReference type="Proteomes" id="UP000604046">
    <property type="component" value="Unassembled WGS sequence"/>
</dbReference>
<feature type="transmembrane region" description="Helical" evidence="9">
    <location>
        <begin position="1665"/>
        <end position="1687"/>
    </location>
</feature>
<dbReference type="InterPro" id="IPR046357">
    <property type="entry name" value="PPIase_dom_sf"/>
</dbReference>
<feature type="signal peptide" evidence="10">
    <location>
        <begin position="1"/>
        <end position="15"/>
    </location>
</feature>
<dbReference type="InterPro" id="IPR049625">
    <property type="entry name" value="Glyco_transf_61_cat"/>
</dbReference>
<evidence type="ECO:0000313" key="13">
    <source>
        <dbReference type="EMBL" id="CAE7433691.1"/>
    </source>
</evidence>
<feature type="transmembrane region" description="Helical" evidence="9">
    <location>
        <begin position="1549"/>
        <end position="1572"/>
    </location>
</feature>
<dbReference type="InterPro" id="IPR017871">
    <property type="entry name" value="ABC_transporter-like_CS"/>
</dbReference>
<dbReference type="InterPro" id="IPR003439">
    <property type="entry name" value="ABC_transporter-like_ATP-bd"/>
</dbReference>
<evidence type="ECO:0000256" key="6">
    <source>
        <dbReference type="ARBA" id="ARBA00022989"/>
    </source>
</evidence>
<gene>
    <name evidence="13" type="ORF">SNAT2548_LOCUS23548</name>
</gene>
<feature type="transmembrane region" description="Helical" evidence="9">
    <location>
        <begin position="1779"/>
        <end position="1799"/>
    </location>
</feature>
<evidence type="ECO:0000256" key="3">
    <source>
        <dbReference type="ARBA" id="ARBA00022692"/>
    </source>
</evidence>
<proteinExistence type="predicted"/>
<dbReference type="PROSITE" id="PS50198">
    <property type="entry name" value="PPIC_PPIASE_2"/>
    <property type="match status" value="1"/>
</dbReference>
<feature type="transmembrane region" description="Helical" evidence="9">
    <location>
        <begin position="2381"/>
        <end position="2401"/>
    </location>
</feature>
<evidence type="ECO:0000256" key="4">
    <source>
        <dbReference type="ARBA" id="ARBA00022741"/>
    </source>
</evidence>
<keyword evidence="10" id="KW-0732">Signal</keyword>
<comment type="subcellular location">
    <subcellularLocation>
        <location evidence="1">Membrane</location>
        <topology evidence="1">Multi-pass membrane protein</topology>
    </subcellularLocation>
</comment>
<feature type="transmembrane region" description="Helical" evidence="9">
    <location>
        <begin position="2190"/>
        <end position="2211"/>
    </location>
</feature>
<evidence type="ECO:0000313" key="14">
    <source>
        <dbReference type="Proteomes" id="UP000604046"/>
    </source>
</evidence>
<comment type="caution">
    <text evidence="13">The sequence shown here is derived from an EMBL/GenBank/DDBJ whole genome shotgun (WGS) entry which is preliminary data.</text>
</comment>
<dbReference type="GO" id="GO:0016757">
    <property type="term" value="F:glycosyltransferase activity"/>
    <property type="evidence" value="ECO:0007669"/>
    <property type="project" value="InterPro"/>
</dbReference>
<sequence length="2438" mass="266638">MRETILLGFLGLVQGRDLLQEPERSSCWKEGRARSHCCYGAGAGAGGCFLSTEEQEVCCAYRSLNYGHLGFPGLEGLPKHLAAQLRGLLRRRVSRGRAAAMTAALLRGARDELESLRNTSRLNGFGGRLAELPDMSAAYRAFMVYFVVFHGLRKRLSSAILFALVNRETHLWSGFRGVYTAAWGHRDFCRCVEAGEFFARANSQFLELGIGQSHFLQAFLNGTSWQHNALSLQGCERNDDDMVHPRAIQLMAASSQCVPGNLATLIILLHSCILEQDMRKAFMLSAGIFQLATFAGDCVDAAYWGFTARDAILHYARLVWEVGAGRPRTVVLHHTLLKHMAWRKASLNRAPRLPNPEPHSWNQCGPHELGASTIGGAIVRPLGRSFQHGPYGPLCTELGRFWLQAEILKDPEAVQNLQTQRVLAILPITMAWEANPWHHLHWWLPALWFYKLTKRIDASQLEVALVFPHEDIDWAKSTAKGRILDANFRGHTEPDQWSLLETKWPKLAKNVRHFAAGGLHTGVLRWLSSQPARPLQEFHGESYSNVVLGLPSMRFFLQTPQLTCHQISAVKRWVQSSWSSDSGATEQPGLQLALLQRPAADGRQIENFDEVLQFVRSNFAELKVKVINNLVHGVPWVEQFRMFTGVDILVAAHGAGMAWLWAMRAGGAVIELRSRSSPVWLRCSEVWNADGSQIFGGLARLVAVHHICARPHDLEGTVTQARLSTIGDMTEEDAYNHGDNAGSGIFAEAGDASAIGFSAALAMEHSEAPDAKRGGDPGWVTKGKADPRLEAVALTTPRGAALMLDISCLENSSGKLAWVAFAHLSLRFASAYNNTTQLIILNASAGTVPGSVRAAPHGHAHGLIILGFHKWQTPEGTEGTEGMTEDWRWSDNGLQYCATDSCEYKGNLGSGSFWCPLPPGDDTAELLKCECEQCPCPAGMGGFQCVNCATDEGCGEDGRCLRSMVLDNFHDKQFSCSFSEEFERSSLYRLFWSGGWASPQFFAQYFPSEGIARLDIINTMCSHRQPILMQCGCTECRSLYDEIDGLTGEQSGACTDKNVPSPCARCEFCECTYPDDSWLSSITRILVDGIRNGVVMGCEDGLNATGMCRTTLDDLPTPFSFDCQTGMCVPDNSTDEVVLARTSIDLFGQWTTVAILALALLVVLSLFVLICVVLDCLRTKRLANGALLDMPGAPLPAIAAAQAALGGFGSTPPGATLVFSWQGVNCARKDKQVLKDVSGSVESLSSGRGALVALLGPSGSGKTTLLEALAGRMQPGDTAQVRINGKEMSARSRRRHVSFVYQDEILGATLTVREALEFSAALRLRSLSAAKRAGRVSWALKMLKLEEVANSRIGDSHRRGISGGERRRVAIGVELVVSPPIMVLDEPTTGLDASCALMLGRVMAQLAEGGRLLICSMHQPRAELLQLFNARLDLGQYGDQLTKTTDPWLHKEEQEDWSPDRLIPNERPGPGQNEGAWNVDPVLVAEIKKVVSKQSLAQRRSCFVGFDDDLSDALAIASRATAGAAQASLALQVFLLYQRSLREATRGNYAGLVAAIVVLSIAFLVGFTFRNLDMGIAGVQNRFGSIFFTQLFFSFFGLQACTLWYVDRDRLDRERASKLYNVLSYFLAKGSAYLWWYCLLVPAMYAGIVYYLIGFQGSISKIVTFYLCTAGTTAAASGVSLLCLSLTSSFANGISLAAIFLTVLQMYAGFLQRRDAIPWTFRWLNDVSPFAHAFAAMISSEFVGLETTVEATGHAAVTVEGSIWPQQFNVDPTQLEHNLQMLGFVAGSIWVLAFIPLWLRWYRVKTYHRCFRPIMRESGPSDALEPPSWVSTRQQGSAALVWQDLHATLPNGAGLYEGMSGLVRTGRPLAVLGPSGCGKTTLLSCLAGEVTSTKWTGSIYLNSQKIAKRKLRRTVGYVRQDDALHPELTVREVISFAVALRMPKASRRTRHERVTWTLSRLGLEAVANSKVGGHKFRGISGGERRRTAVGVELAVARGVLALDEPTSGLDSSTALALGSLLAELASEGCILLASMHQPSPELLAHFSFTLVLGSHGRVAYFGPSDQLPTYVSPLRKLNPGVSSASDLLLDVISGPHQDQAFDGFRQTKHASDLHDDIQSVLVMASESDMEVKSAAMPPVWVQLKQLLLRELQISRSLAAYTYFEATIAGALLGATYFQMSLRLAGVISRLGLIFAAHCTLGMQALQGLLAWRDGYTSYRRERAAGYYYTGSYVIAKVIVDAILLRVGPPALMCFIVYLLASMHPGREAVCCLGFCLASFVASTFCLALGAIAPRSGVVLPLAVLLILLFLLFGGPLLASGEDVLRNISIFRASFNMVAANELRGLDFVFDPEGVETTLGSRTGEAWMIDLGIQDNPVGEEVGWLLGWSFFYILMAWVILAARSVNCSDCALPRCGRSIIHAEQPQQKELGRRRSTASE</sequence>
<keyword evidence="3 9" id="KW-0812">Transmembrane</keyword>
<evidence type="ECO:0000256" key="1">
    <source>
        <dbReference type="ARBA" id="ARBA00004141"/>
    </source>
</evidence>
<evidence type="ECO:0000259" key="12">
    <source>
        <dbReference type="PROSITE" id="PS50893"/>
    </source>
</evidence>
<keyword evidence="6 9" id="KW-1133">Transmembrane helix</keyword>
<keyword evidence="2" id="KW-0813">Transport</keyword>
<dbReference type="Pfam" id="PF04577">
    <property type="entry name" value="Glyco_transf_61"/>
    <property type="match status" value="1"/>
</dbReference>
<dbReference type="GO" id="GO:0016887">
    <property type="term" value="F:ATP hydrolysis activity"/>
    <property type="evidence" value="ECO:0007669"/>
    <property type="project" value="InterPro"/>
</dbReference>
<keyword evidence="14" id="KW-1185">Reference proteome</keyword>
<dbReference type="GO" id="GO:0140359">
    <property type="term" value="F:ABC-type transporter activity"/>
    <property type="evidence" value="ECO:0007669"/>
    <property type="project" value="InterPro"/>
</dbReference>
<feature type="transmembrane region" description="Helical" evidence="9">
    <location>
        <begin position="1634"/>
        <end position="1653"/>
    </location>
</feature>
<dbReference type="PROSITE" id="PS50893">
    <property type="entry name" value="ABC_TRANSPORTER_2"/>
    <property type="match status" value="2"/>
</dbReference>
<evidence type="ECO:0000256" key="8">
    <source>
        <dbReference type="PROSITE-ProRule" id="PRU00278"/>
    </source>
</evidence>
<dbReference type="PANTHER" id="PTHR48041">
    <property type="entry name" value="ABC TRANSPORTER G FAMILY MEMBER 28"/>
    <property type="match status" value="1"/>
</dbReference>
<dbReference type="OrthoDB" id="425071at2759"/>
<evidence type="ECO:0000256" key="5">
    <source>
        <dbReference type="ARBA" id="ARBA00022840"/>
    </source>
</evidence>
<feature type="chain" id="PRO_5032357458" description="ATP-binding cassette sub-family G member 2" evidence="10">
    <location>
        <begin position="16"/>
        <end position="2438"/>
    </location>
</feature>
<dbReference type="Gene3D" id="3.40.50.300">
    <property type="entry name" value="P-loop containing nucleotide triphosphate hydrolases"/>
    <property type="match status" value="2"/>
</dbReference>
<dbReference type="InterPro" id="IPR013525">
    <property type="entry name" value="ABC2_TM"/>
</dbReference>
<evidence type="ECO:0000256" key="7">
    <source>
        <dbReference type="ARBA" id="ARBA00023136"/>
    </source>
</evidence>
<feature type="domain" description="ABC transporter" evidence="12">
    <location>
        <begin position="1840"/>
        <end position="2080"/>
    </location>
</feature>
<keyword evidence="7 9" id="KW-0472">Membrane</keyword>
<dbReference type="InterPro" id="IPR003593">
    <property type="entry name" value="AAA+_ATPase"/>
</dbReference>
<feature type="domain" description="PpiC" evidence="11">
    <location>
        <begin position="759"/>
        <end position="799"/>
    </location>
</feature>
<dbReference type="SMART" id="SM00382">
    <property type="entry name" value="AAA"/>
    <property type="match status" value="2"/>
</dbReference>
<organism evidence="13 14">
    <name type="scientific">Symbiodinium natans</name>
    <dbReference type="NCBI Taxonomy" id="878477"/>
    <lineage>
        <taxon>Eukaryota</taxon>
        <taxon>Sar</taxon>
        <taxon>Alveolata</taxon>
        <taxon>Dinophyceae</taxon>
        <taxon>Suessiales</taxon>
        <taxon>Symbiodiniaceae</taxon>
        <taxon>Symbiodinium</taxon>
    </lineage>
</organism>
<dbReference type="GO" id="GO:0005524">
    <property type="term" value="F:ATP binding"/>
    <property type="evidence" value="ECO:0007669"/>
    <property type="project" value="UniProtKB-KW"/>
</dbReference>
<dbReference type="PROSITE" id="PS00211">
    <property type="entry name" value="ABC_TRANSPORTER_1"/>
    <property type="match status" value="1"/>
</dbReference>
<feature type="transmembrane region" description="Helical" evidence="9">
    <location>
        <begin position="1693"/>
        <end position="1711"/>
    </location>
</feature>
<evidence type="ECO:0000256" key="10">
    <source>
        <dbReference type="SAM" id="SignalP"/>
    </source>
</evidence>
<dbReference type="GO" id="GO:0003755">
    <property type="term" value="F:peptidyl-prolyl cis-trans isomerase activity"/>
    <property type="evidence" value="ECO:0007669"/>
    <property type="project" value="UniProtKB-KW"/>
</dbReference>
<feature type="transmembrane region" description="Helical" evidence="9">
    <location>
        <begin position="2297"/>
        <end position="2318"/>
    </location>
</feature>
<evidence type="ECO:0008006" key="15">
    <source>
        <dbReference type="Google" id="ProtNLM"/>
    </source>
</evidence>
<keyword evidence="4" id="KW-0547">Nucleotide-binding</keyword>
<evidence type="ECO:0000256" key="2">
    <source>
        <dbReference type="ARBA" id="ARBA00022448"/>
    </source>
</evidence>
<dbReference type="GO" id="GO:0016020">
    <property type="term" value="C:membrane"/>
    <property type="evidence" value="ECO:0007669"/>
    <property type="project" value="UniProtKB-SubCell"/>
</dbReference>
<reference evidence="13" key="1">
    <citation type="submission" date="2021-02" db="EMBL/GenBank/DDBJ databases">
        <authorList>
            <person name="Dougan E. K."/>
            <person name="Rhodes N."/>
            <person name="Thang M."/>
            <person name="Chan C."/>
        </authorList>
    </citation>
    <scope>NUCLEOTIDE SEQUENCE</scope>
</reference>
<feature type="transmembrane region" description="Helical" evidence="9">
    <location>
        <begin position="2157"/>
        <end position="2178"/>
    </location>
</feature>
<feature type="transmembrane region" description="Helical" evidence="9">
    <location>
        <begin position="2266"/>
        <end position="2290"/>
    </location>
</feature>
<name>A0A812RDC8_9DINO</name>
<evidence type="ECO:0000259" key="11">
    <source>
        <dbReference type="PROSITE" id="PS50198"/>
    </source>
</evidence>